<evidence type="ECO:0000256" key="4">
    <source>
        <dbReference type="ARBA" id="ARBA00012557"/>
    </source>
</evidence>
<evidence type="ECO:0000313" key="13">
    <source>
        <dbReference type="EMBL" id="KAG4416333.1"/>
    </source>
</evidence>
<evidence type="ECO:0000256" key="5">
    <source>
        <dbReference type="ARBA" id="ARBA00022676"/>
    </source>
</evidence>
<dbReference type="PANTHER" id="PTHR23033:SF40">
    <property type="entry name" value="APPLE DOMAIN-CONTAINING PROTEIN"/>
    <property type="match status" value="1"/>
</dbReference>
<comment type="caution">
    <text evidence="13">The sequence shown here is derived from an EMBL/GenBank/DDBJ whole genome shotgun (WGS) entry which is preliminary data.</text>
</comment>
<dbReference type="InterPro" id="IPR003378">
    <property type="entry name" value="Fringe-like_glycosylTrfase"/>
</dbReference>
<evidence type="ECO:0000313" key="14">
    <source>
        <dbReference type="Proteomes" id="UP000664132"/>
    </source>
</evidence>
<keyword evidence="10" id="KW-1133">Transmembrane helix</keyword>
<dbReference type="PANTHER" id="PTHR23033">
    <property type="entry name" value="BETA1,3-GALACTOSYLTRANSFERASE"/>
    <property type="match status" value="1"/>
</dbReference>
<dbReference type="OrthoDB" id="414175at2759"/>
<dbReference type="GO" id="GO:0016020">
    <property type="term" value="C:membrane"/>
    <property type="evidence" value="ECO:0007669"/>
    <property type="project" value="UniProtKB-SubCell"/>
</dbReference>
<keyword evidence="9" id="KW-0735">Signal-anchor</keyword>
<evidence type="ECO:0000256" key="10">
    <source>
        <dbReference type="ARBA" id="ARBA00022989"/>
    </source>
</evidence>
<evidence type="ECO:0000256" key="6">
    <source>
        <dbReference type="ARBA" id="ARBA00022679"/>
    </source>
</evidence>
<dbReference type="EC" id="2.4.1.122" evidence="4"/>
<dbReference type="Proteomes" id="UP000664132">
    <property type="component" value="Unassembled WGS sequence"/>
</dbReference>
<proteinExistence type="inferred from homology"/>
<evidence type="ECO:0000256" key="7">
    <source>
        <dbReference type="ARBA" id="ARBA00022692"/>
    </source>
</evidence>
<keyword evidence="14" id="KW-1185">Reference proteome</keyword>
<dbReference type="EMBL" id="JAFJYH010000190">
    <property type="protein sequence ID" value="KAG4416333.1"/>
    <property type="molecule type" value="Genomic_DNA"/>
</dbReference>
<evidence type="ECO:0000256" key="11">
    <source>
        <dbReference type="ARBA" id="ARBA00023136"/>
    </source>
</evidence>
<protein>
    <recommendedName>
        <fullName evidence="4">N-acetylgalactosaminide beta-1,3-galactosyltransferase</fullName>
        <ecNumber evidence="4">2.4.1.122</ecNumber>
    </recommendedName>
</protein>
<evidence type="ECO:0000256" key="3">
    <source>
        <dbReference type="ARBA" id="ARBA00006462"/>
    </source>
</evidence>
<keyword evidence="6" id="KW-0808">Transferase</keyword>
<keyword evidence="8" id="KW-0547">Nucleotide-binding</keyword>
<dbReference type="GO" id="GO:0000166">
    <property type="term" value="F:nucleotide binding"/>
    <property type="evidence" value="ECO:0007669"/>
    <property type="project" value="UniProtKB-KW"/>
</dbReference>
<dbReference type="Gene3D" id="3.90.550.50">
    <property type="match status" value="1"/>
</dbReference>
<evidence type="ECO:0000256" key="8">
    <source>
        <dbReference type="ARBA" id="ARBA00022741"/>
    </source>
</evidence>
<dbReference type="AlphaFoldDB" id="A0A8H7TCK5"/>
<feature type="domain" description="Fringe-like glycosyltransferase" evidence="12">
    <location>
        <begin position="195"/>
        <end position="254"/>
    </location>
</feature>
<evidence type="ECO:0000259" key="12">
    <source>
        <dbReference type="Pfam" id="PF02434"/>
    </source>
</evidence>
<keyword evidence="11" id="KW-0472">Membrane</keyword>
<dbReference type="InterPro" id="IPR026050">
    <property type="entry name" value="C1GALT1/C1GALT1_chp1"/>
</dbReference>
<comment type="similarity">
    <text evidence="3">Belongs to the glycosyltransferase 31 family. Beta3-Gal-T subfamily.</text>
</comment>
<organism evidence="13 14">
    <name type="scientific">Cadophora malorum</name>
    <dbReference type="NCBI Taxonomy" id="108018"/>
    <lineage>
        <taxon>Eukaryota</taxon>
        <taxon>Fungi</taxon>
        <taxon>Dikarya</taxon>
        <taxon>Ascomycota</taxon>
        <taxon>Pezizomycotina</taxon>
        <taxon>Leotiomycetes</taxon>
        <taxon>Helotiales</taxon>
        <taxon>Ploettnerulaceae</taxon>
        <taxon>Cadophora</taxon>
    </lineage>
</organism>
<evidence type="ECO:0000256" key="9">
    <source>
        <dbReference type="ARBA" id="ARBA00022968"/>
    </source>
</evidence>
<keyword evidence="5" id="KW-0328">Glycosyltransferase</keyword>
<evidence type="ECO:0000256" key="1">
    <source>
        <dbReference type="ARBA" id="ARBA00004606"/>
    </source>
</evidence>
<keyword evidence="7" id="KW-0812">Transmembrane</keyword>
<comment type="pathway">
    <text evidence="2">Protein modification; protein glycosylation.</text>
</comment>
<sequence length="444" mass="50393">MLPSAKAYFRIRIAIVTIVLSLVLLWSCLPYDNRVVLIIRIKSEKIRYLAKGTFSSHEKHANPPGTYPVNISEVGMIIKTGYGTRDRLQARLATLSEGWNVGNTIIAGDYSSTNARKGDLLKNADEMEVHDVLEGLLDDEAVDQVSRRMILYRKLQNAIEDIDVDEEIPDDVRGMGWELDILKHIPALELLYNTHPSKKWYLMTDDDTYIHNPSLVSVLSTLSPNDPHYVGCAIWQFAHGGSGVVFSQAAMYKIFTGNPEILEKSLLEGLTAPLEDQLVAKLAMRNGMYVNEEYAVHFNGEPPRRSTVKADNACATLVGFHKLNPEEMYETEKIFGRMKEPFTWWGLWAIFGGPDFDEREEWLRTDAREDWDYAGWYGDEVEMMQPGSELECMRLCEERSGCLAWMWEPGKCKVSDFFTVGGYQATGKISGVHIKRMQAIAKRC</sequence>
<comment type="subcellular location">
    <subcellularLocation>
        <location evidence="1">Membrane</location>
        <topology evidence="1">Single-pass type II membrane protein</topology>
    </subcellularLocation>
</comment>
<evidence type="ECO:0000256" key="2">
    <source>
        <dbReference type="ARBA" id="ARBA00004922"/>
    </source>
</evidence>
<gene>
    <name evidence="13" type="ORF">IFR04_010552</name>
</gene>
<dbReference type="Pfam" id="PF02434">
    <property type="entry name" value="Fringe"/>
    <property type="match status" value="1"/>
</dbReference>
<accession>A0A8H7TCK5</accession>
<reference evidence="13" key="1">
    <citation type="submission" date="2021-02" db="EMBL/GenBank/DDBJ databases">
        <title>Genome sequence Cadophora malorum strain M34.</title>
        <authorList>
            <person name="Stefanovic E."/>
            <person name="Vu D."/>
            <person name="Scully C."/>
            <person name="Dijksterhuis J."/>
            <person name="Roader J."/>
            <person name="Houbraken J."/>
        </authorList>
    </citation>
    <scope>NUCLEOTIDE SEQUENCE</scope>
    <source>
        <strain evidence="13">M34</strain>
    </source>
</reference>
<dbReference type="GO" id="GO:0016263">
    <property type="term" value="F:glycoprotein-N-acetylgalactosamine 3-beta-galactosyltransferase activity"/>
    <property type="evidence" value="ECO:0007669"/>
    <property type="project" value="UniProtKB-EC"/>
</dbReference>
<name>A0A8H7TCK5_9HELO</name>